<dbReference type="Pfam" id="PF04841">
    <property type="entry name" value="Vps16_N"/>
    <property type="match status" value="1"/>
</dbReference>
<dbReference type="GO" id="GO:0016197">
    <property type="term" value="P:endosomal transport"/>
    <property type="evidence" value="ECO:0007669"/>
    <property type="project" value="TreeGrafter"/>
</dbReference>
<keyword evidence="3" id="KW-0653">Protein transport</keyword>
<evidence type="ECO:0000313" key="6">
    <source>
        <dbReference type="EMBL" id="CAF0720959.1"/>
    </source>
</evidence>
<evidence type="ECO:0000256" key="2">
    <source>
        <dbReference type="ARBA" id="ARBA00017947"/>
    </source>
</evidence>
<protein>
    <recommendedName>
        <fullName evidence="2 3">Vacuolar protein sorting-associated protein 16 homolog</fullName>
    </recommendedName>
</protein>
<gene>
    <name evidence="6" type="ORF">OXX778_LOCUS2152</name>
</gene>
<dbReference type="InterPro" id="IPR038132">
    <property type="entry name" value="Vps16_C_sf"/>
</dbReference>
<dbReference type="GO" id="GO:0006886">
    <property type="term" value="P:intracellular protein transport"/>
    <property type="evidence" value="ECO:0007669"/>
    <property type="project" value="InterPro"/>
</dbReference>
<keyword evidence="3" id="KW-0472">Membrane</keyword>
<keyword evidence="3" id="KW-0967">Endosome</keyword>
<dbReference type="GO" id="GO:0003779">
    <property type="term" value="F:actin binding"/>
    <property type="evidence" value="ECO:0007669"/>
    <property type="project" value="TreeGrafter"/>
</dbReference>
<keyword evidence="3" id="KW-0458">Lysosome</keyword>
<dbReference type="Pfam" id="PF04840">
    <property type="entry name" value="Vps16_C"/>
    <property type="match status" value="1"/>
</dbReference>
<dbReference type="InterPro" id="IPR006925">
    <property type="entry name" value="Vps16_C"/>
</dbReference>
<name>A0A813MCE4_9BILA</name>
<dbReference type="GO" id="GO:0042144">
    <property type="term" value="P:vacuole fusion, non-autophagic"/>
    <property type="evidence" value="ECO:0007669"/>
    <property type="project" value="TreeGrafter"/>
</dbReference>
<comment type="similarity">
    <text evidence="1 3">Belongs to the VPS16 family.</text>
</comment>
<accession>A0A813MCE4</accession>
<dbReference type="PANTHER" id="PTHR12811">
    <property type="entry name" value="VACUOLAR PROTEIN SORTING VPS16"/>
    <property type="match status" value="1"/>
</dbReference>
<dbReference type="InterPro" id="IPR016534">
    <property type="entry name" value="VPS16"/>
</dbReference>
<dbReference type="InterPro" id="IPR006926">
    <property type="entry name" value="Vps16_N"/>
</dbReference>
<proteinExistence type="inferred from homology"/>
<comment type="caution">
    <text evidence="6">The sequence shown here is derived from an EMBL/GenBank/DDBJ whole genome shotgun (WGS) entry which is preliminary data.</text>
</comment>
<dbReference type="Gene3D" id="1.10.150.780">
    <property type="entry name" value="Vps16, C-terminal region"/>
    <property type="match status" value="1"/>
</dbReference>
<keyword evidence="3" id="KW-0813">Transport</keyword>
<dbReference type="EMBL" id="CAJNOC010000160">
    <property type="protein sequence ID" value="CAF0720959.1"/>
    <property type="molecule type" value="Genomic_DNA"/>
</dbReference>
<keyword evidence="7" id="KW-1185">Reference proteome</keyword>
<evidence type="ECO:0000256" key="1">
    <source>
        <dbReference type="ARBA" id="ARBA00009250"/>
    </source>
</evidence>
<evidence type="ECO:0000259" key="5">
    <source>
        <dbReference type="Pfam" id="PF04841"/>
    </source>
</evidence>
<evidence type="ECO:0000256" key="3">
    <source>
        <dbReference type="PIRNR" id="PIRNR007949"/>
    </source>
</evidence>
<dbReference type="GO" id="GO:0030897">
    <property type="term" value="C:HOPS complex"/>
    <property type="evidence" value="ECO:0007669"/>
    <property type="project" value="UniProtKB-UniRule"/>
</dbReference>
<dbReference type="Proteomes" id="UP000663879">
    <property type="component" value="Unassembled WGS sequence"/>
</dbReference>
<reference evidence="6" key="1">
    <citation type="submission" date="2021-02" db="EMBL/GenBank/DDBJ databases">
        <authorList>
            <person name="Nowell W R."/>
        </authorList>
    </citation>
    <scope>NUCLEOTIDE SEQUENCE</scope>
    <source>
        <strain evidence="6">Ploen Becks lab</strain>
    </source>
</reference>
<dbReference type="PIRSF" id="PIRSF007949">
    <property type="entry name" value="VPS16"/>
    <property type="match status" value="1"/>
</dbReference>
<dbReference type="GO" id="GO:0033263">
    <property type="term" value="C:CORVET complex"/>
    <property type="evidence" value="ECO:0007669"/>
    <property type="project" value="UniProtKB-UniRule"/>
</dbReference>
<organism evidence="6 7">
    <name type="scientific">Brachionus calyciflorus</name>
    <dbReference type="NCBI Taxonomy" id="104777"/>
    <lineage>
        <taxon>Eukaryota</taxon>
        <taxon>Metazoa</taxon>
        <taxon>Spiralia</taxon>
        <taxon>Gnathifera</taxon>
        <taxon>Rotifera</taxon>
        <taxon>Eurotatoria</taxon>
        <taxon>Monogononta</taxon>
        <taxon>Pseudotrocha</taxon>
        <taxon>Ploima</taxon>
        <taxon>Brachionidae</taxon>
        <taxon>Brachionus</taxon>
    </lineage>
</organism>
<comment type="function">
    <text evidence="3">Plays a role in vesicle-mediated protein trafficking to lysosomal compartments including the endocytic membrane transport and autophagic pathways. Believed to act as a core component of the putative HOPS and CORVET endosomal tethering complexes.</text>
</comment>
<feature type="domain" description="Vps16 C-terminal" evidence="4">
    <location>
        <begin position="511"/>
        <end position="831"/>
    </location>
</feature>
<comment type="subcellular location">
    <subcellularLocation>
        <location evidence="3">Late endosome membrane</location>
        <topology evidence="3">Peripheral membrane protein</topology>
        <orientation evidence="3">Cytoplasmic side</orientation>
    </subcellularLocation>
    <subcellularLocation>
        <location evidence="3">Lysosome membrane</location>
        <topology evidence="3">Peripheral membrane protein</topology>
        <orientation evidence="3">Cytoplasmic side</orientation>
    </subcellularLocation>
    <text evidence="3">Cytoplasmic, peripheral membrane protein associated with late endosomes/lysosomes.</text>
</comment>
<dbReference type="GO" id="GO:0005765">
    <property type="term" value="C:lysosomal membrane"/>
    <property type="evidence" value="ECO:0007669"/>
    <property type="project" value="UniProtKB-SubCell"/>
</dbReference>
<evidence type="ECO:0000259" key="4">
    <source>
        <dbReference type="Pfam" id="PF04840"/>
    </source>
</evidence>
<evidence type="ECO:0000313" key="7">
    <source>
        <dbReference type="Proteomes" id="UP000663879"/>
    </source>
</evidence>
<dbReference type="PANTHER" id="PTHR12811:SF0">
    <property type="entry name" value="VACUOLAR PROTEIN SORTING-ASSOCIATED PROTEIN 16 HOMOLOG"/>
    <property type="match status" value="1"/>
</dbReference>
<sequence length="843" mass="96805">MSQTKDWIYVENSSDIFRKTEFYELKWNIDNTFVRAASFAGPIAITRDLNKPDVRPFISIYSQSGYSIKTFQLEDKSQIIGIGWTSMEDLIVILENGEIQIRSMFGQLKNLFNVIKDSKAVDYRIFNTVNTYSGTFTTGCVILTAKNKFVLVKDVYDPKLQQFPEIPGSVELDSWCIISTDKKCFILASRGNDIYQIVYGGTPQILKINLGVQFNAIKKMCPSFSHDLIALNVDTGFLIMCNSDMNRIVFKYQADTTDPVVDVAWISNRAILAQWDNLYLIPLEGDDIRNHFEIYFSPPCYLVQELDGVRILTSNSNEFIQVVPKPLRDIFEIAALDSSSALYESSIAFYENKNQKAEEYIRSIKEKGALEEAISNCIQAAPHEFDSKYQVELLRAALFGRYFDDYANASSYVKMCQTIRVLNAIRHSQIGLPLTFVQFEALTPNVIINRLITRRHFALAIEISKYLNMTDEEGIVKILSNWALYKVGQTDVEDDRIAVMIKSKLGDTPGISYAEIARCAIGVGRPGLAIKLLEYETKASEQVPLYIEIDIPELALKKAMESGDSDLIYMVLFWYQNKFNNLSDFMKDISKKYPIAFNLMLQYYREKNLTDQGSNELGNILNQENLITEQVCSIIRVALKQDRPDQKLQMFDEAKRLFANKEVFNTGLLNDEIKLLKFQINLEKVYRKSFDGKSLYETIGELIKLNLLDEAEKIRKEFKIADSSDGWWHLKVKNLCRGNLWDELEKFSKSKKSPIGYEPFVTYCMEMNNVQEAKKYFPKVSPDNRFKCLIKMKCLTDALDIAYQNKDIQQINLVIGKCDSMLQKVLIDKAKMLRTELIQKLNS</sequence>
<dbReference type="GO" id="GO:0031902">
    <property type="term" value="C:late endosome membrane"/>
    <property type="evidence" value="ECO:0007669"/>
    <property type="project" value="UniProtKB-SubCell"/>
</dbReference>
<dbReference type="OrthoDB" id="1792at2759"/>
<dbReference type="AlphaFoldDB" id="A0A813MCE4"/>
<feature type="domain" description="Vps16 N-terminal" evidence="5">
    <location>
        <begin position="4"/>
        <end position="413"/>
    </location>
</feature>